<name>A0A1E1WPC0_PECGO</name>
<feature type="signal peptide" evidence="1">
    <location>
        <begin position="1"/>
        <end position="19"/>
    </location>
</feature>
<reference evidence="3" key="1">
    <citation type="submission" date="2015-09" db="EMBL/GenBank/DDBJ databases">
        <title>De novo assembly of Pectinophora gossypiella (Pink Bollworm) gut transcriptome.</title>
        <authorList>
            <person name="Tassone E.E."/>
        </authorList>
    </citation>
    <scope>NUCLEOTIDE SEQUENCE</scope>
</reference>
<dbReference type="Gene3D" id="3.40.50.1820">
    <property type="entry name" value="alpha/beta hydrolase"/>
    <property type="match status" value="1"/>
</dbReference>
<sequence>MKLPIVLVLFTLLAAHVDCRRPFLPDIFESFTNKTSQLTNFIRQRGRDFKKYYIDNVKNRIASYFVPNTTDNDDLEQNDQLRVKRKFKHYVTTAQSTESTISNAITSTELMYKCSDDDPMIHMTTPQLLALNGYRAESHTILTDDGYLLTVHRIPFHNQTG</sequence>
<organism evidence="3">
    <name type="scientific">Pectinophora gossypiella</name>
    <name type="common">Cotton pink bollworm</name>
    <name type="synonym">Depressaria gossypiella</name>
    <dbReference type="NCBI Taxonomy" id="13191"/>
    <lineage>
        <taxon>Eukaryota</taxon>
        <taxon>Metazoa</taxon>
        <taxon>Ecdysozoa</taxon>
        <taxon>Arthropoda</taxon>
        <taxon>Hexapoda</taxon>
        <taxon>Insecta</taxon>
        <taxon>Pterygota</taxon>
        <taxon>Neoptera</taxon>
        <taxon>Endopterygota</taxon>
        <taxon>Lepidoptera</taxon>
        <taxon>Glossata</taxon>
        <taxon>Ditrysia</taxon>
        <taxon>Gelechioidea</taxon>
        <taxon>Gelechiidae</taxon>
        <taxon>Apatetrinae</taxon>
        <taxon>Pectinophora</taxon>
    </lineage>
</organism>
<evidence type="ECO:0000313" key="3">
    <source>
        <dbReference type="EMBL" id="JAT88832.1"/>
    </source>
</evidence>
<dbReference type="GO" id="GO:0006629">
    <property type="term" value="P:lipid metabolic process"/>
    <property type="evidence" value="ECO:0007669"/>
    <property type="project" value="InterPro"/>
</dbReference>
<dbReference type="AlphaFoldDB" id="A0A1E1WPC0"/>
<dbReference type="InterPro" id="IPR029058">
    <property type="entry name" value="AB_hydrolase_fold"/>
</dbReference>
<evidence type="ECO:0000259" key="2">
    <source>
        <dbReference type="Pfam" id="PF04083"/>
    </source>
</evidence>
<dbReference type="EMBL" id="GDQN01002222">
    <property type="protein sequence ID" value="JAT88832.1"/>
    <property type="molecule type" value="Transcribed_RNA"/>
</dbReference>
<dbReference type="OrthoDB" id="9974421at2759"/>
<keyword evidence="1" id="KW-0732">Signal</keyword>
<feature type="chain" id="PRO_5009115498" description="Partial AB-hydrolase lipase domain-containing protein" evidence="1">
    <location>
        <begin position="20"/>
        <end position="161"/>
    </location>
</feature>
<feature type="domain" description="Partial AB-hydrolase lipase" evidence="2">
    <location>
        <begin position="126"/>
        <end position="158"/>
    </location>
</feature>
<dbReference type="InterPro" id="IPR006693">
    <property type="entry name" value="AB_hydrolase_lipase"/>
</dbReference>
<proteinExistence type="predicted"/>
<accession>A0A1E1WPC0</accession>
<evidence type="ECO:0000256" key="1">
    <source>
        <dbReference type="SAM" id="SignalP"/>
    </source>
</evidence>
<protein>
    <recommendedName>
        <fullName evidence="2">Partial AB-hydrolase lipase domain-containing protein</fullName>
    </recommendedName>
</protein>
<dbReference type="Pfam" id="PF04083">
    <property type="entry name" value="Abhydro_lipase"/>
    <property type="match status" value="1"/>
</dbReference>
<gene>
    <name evidence="3" type="ORF">g.19756</name>
</gene>
<feature type="non-terminal residue" evidence="3">
    <location>
        <position position="161"/>
    </location>
</feature>